<dbReference type="EMBL" id="MU865304">
    <property type="protein sequence ID" value="KAK4229877.1"/>
    <property type="molecule type" value="Genomic_DNA"/>
</dbReference>
<gene>
    <name evidence="3" type="ORF">QBC38DRAFT_471288</name>
</gene>
<accession>A0AAN7H3E4</accession>
<evidence type="ECO:0000313" key="3">
    <source>
        <dbReference type="EMBL" id="KAK4229877.1"/>
    </source>
</evidence>
<protein>
    <submittedName>
        <fullName evidence="3">Uncharacterized protein</fullName>
    </submittedName>
</protein>
<feature type="region of interest" description="Disordered" evidence="1">
    <location>
        <begin position="89"/>
        <end position="111"/>
    </location>
</feature>
<feature type="transmembrane region" description="Helical" evidence="2">
    <location>
        <begin position="17"/>
        <end position="37"/>
    </location>
</feature>
<dbReference type="Proteomes" id="UP001301958">
    <property type="component" value="Unassembled WGS sequence"/>
</dbReference>
<evidence type="ECO:0000256" key="2">
    <source>
        <dbReference type="SAM" id="Phobius"/>
    </source>
</evidence>
<comment type="caution">
    <text evidence="3">The sequence shown here is derived from an EMBL/GenBank/DDBJ whole genome shotgun (WGS) entry which is preliminary data.</text>
</comment>
<organism evidence="3 4">
    <name type="scientific">Podospora fimiseda</name>
    <dbReference type="NCBI Taxonomy" id="252190"/>
    <lineage>
        <taxon>Eukaryota</taxon>
        <taxon>Fungi</taxon>
        <taxon>Dikarya</taxon>
        <taxon>Ascomycota</taxon>
        <taxon>Pezizomycotina</taxon>
        <taxon>Sordariomycetes</taxon>
        <taxon>Sordariomycetidae</taxon>
        <taxon>Sordariales</taxon>
        <taxon>Podosporaceae</taxon>
        <taxon>Podospora</taxon>
    </lineage>
</organism>
<dbReference type="InterPro" id="IPR044980">
    <property type="entry name" value="NDUFB2_plant/fungi"/>
</dbReference>
<dbReference type="GO" id="GO:0005743">
    <property type="term" value="C:mitochondrial inner membrane"/>
    <property type="evidence" value="ECO:0007669"/>
    <property type="project" value="InterPro"/>
</dbReference>
<dbReference type="AlphaFoldDB" id="A0AAN7H3E4"/>
<dbReference type="PANTHER" id="PTHR36987">
    <property type="entry name" value="NADH DEHYDROGENASE [UBIQUINONE] 1 BETA SUBCOMPLEX SUBUNIT 2-LIKE"/>
    <property type="match status" value="1"/>
</dbReference>
<proteinExistence type="predicted"/>
<dbReference type="PANTHER" id="PTHR36987:SF1">
    <property type="entry name" value="NADH DEHYDROGENASE [UBIQUINONE] 1 BETA SUBCOMPLEX SUBUNIT 2"/>
    <property type="match status" value="1"/>
</dbReference>
<reference evidence="3" key="2">
    <citation type="submission" date="2023-05" db="EMBL/GenBank/DDBJ databases">
        <authorList>
            <consortium name="Lawrence Berkeley National Laboratory"/>
            <person name="Steindorff A."/>
            <person name="Hensen N."/>
            <person name="Bonometti L."/>
            <person name="Westerberg I."/>
            <person name="Brannstrom I.O."/>
            <person name="Guillou S."/>
            <person name="Cros-Aarteil S."/>
            <person name="Calhoun S."/>
            <person name="Haridas S."/>
            <person name="Kuo A."/>
            <person name="Mondo S."/>
            <person name="Pangilinan J."/>
            <person name="Riley R."/>
            <person name="Labutti K."/>
            <person name="Andreopoulos B."/>
            <person name="Lipzen A."/>
            <person name="Chen C."/>
            <person name="Yanf M."/>
            <person name="Daum C."/>
            <person name="Ng V."/>
            <person name="Clum A."/>
            <person name="Ohm R."/>
            <person name="Martin F."/>
            <person name="Silar P."/>
            <person name="Natvig D."/>
            <person name="Lalanne C."/>
            <person name="Gautier V."/>
            <person name="Ament-Velasquez S.L."/>
            <person name="Kruys A."/>
            <person name="Hutchinson M.I."/>
            <person name="Powell A.J."/>
            <person name="Barry K."/>
            <person name="Miller A.N."/>
            <person name="Grigoriev I.V."/>
            <person name="Debuchy R."/>
            <person name="Gladieux P."/>
            <person name="Thoren M.H."/>
            <person name="Johannesson H."/>
        </authorList>
    </citation>
    <scope>NUCLEOTIDE SEQUENCE</scope>
    <source>
        <strain evidence="3">CBS 990.96</strain>
    </source>
</reference>
<evidence type="ECO:0000256" key="1">
    <source>
        <dbReference type="SAM" id="MobiDB-lite"/>
    </source>
</evidence>
<sequence length="111" mass="12461">MERGAWRPMGNPPVPRIYRAAATGLGAAMWFWIFYRAKKDGMLTNRRSILLHHESSLTFDICRTRPLGLEAPLGSLKSEMDCCCMNKTRGSSRDSTVHMSGFPAQQIDRGS</sequence>
<name>A0AAN7H3E4_9PEZI</name>
<keyword evidence="2" id="KW-0812">Transmembrane</keyword>
<keyword evidence="2" id="KW-0472">Membrane</keyword>
<keyword evidence="2" id="KW-1133">Transmembrane helix</keyword>
<reference evidence="3" key="1">
    <citation type="journal article" date="2023" name="Mol. Phylogenet. Evol.">
        <title>Genome-scale phylogeny and comparative genomics of the fungal order Sordariales.</title>
        <authorList>
            <person name="Hensen N."/>
            <person name="Bonometti L."/>
            <person name="Westerberg I."/>
            <person name="Brannstrom I.O."/>
            <person name="Guillou S."/>
            <person name="Cros-Aarteil S."/>
            <person name="Calhoun S."/>
            <person name="Haridas S."/>
            <person name="Kuo A."/>
            <person name="Mondo S."/>
            <person name="Pangilinan J."/>
            <person name="Riley R."/>
            <person name="LaButti K."/>
            <person name="Andreopoulos B."/>
            <person name="Lipzen A."/>
            <person name="Chen C."/>
            <person name="Yan M."/>
            <person name="Daum C."/>
            <person name="Ng V."/>
            <person name="Clum A."/>
            <person name="Steindorff A."/>
            <person name="Ohm R.A."/>
            <person name="Martin F."/>
            <person name="Silar P."/>
            <person name="Natvig D.O."/>
            <person name="Lalanne C."/>
            <person name="Gautier V."/>
            <person name="Ament-Velasquez S.L."/>
            <person name="Kruys A."/>
            <person name="Hutchinson M.I."/>
            <person name="Powell A.J."/>
            <person name="Barry K."/>
            <person name="Miller A.N."/>
            <person name="Grigoriev I.V."/>
            <person name="Debuchy R."/>
            <person name="Gladieux P."/>
            <person name="Hiltunen Thoren M."/>
            <person name="Johannesson H."/>
        </authorList>
    </citation>
    <scope>NUCLEOTIDE SEQUENCE</scope>
    <source>
        <strain evidence="3">CBS 990.96</strain>
    </source>
</reference>
<dbReference type="GO" id="GO:0045271">
    <property type="term" value="C:respiratory chain complex I"/>
    <property type="evidence" value="ECO:0007669"/>
    <property type="project" value="InterPro"/>
</dbReference>
<evidence type="ECO:0000313" key="4">
    <source>
        <dbReference type="Proteomes" id="UP001301958"/>
    </source>
</evidence>
<keyword evidence="4" id="KW-1185">Reference proteome</keyword>